<keyword evidence="9" id="KW-1185">Reference proteome</keyword>
<comment type="similarity">
    <text evidence="5">Belongs to the complex I subunit 2 family.</text>
</comment>
<evidence type="ECO:0000256" key="2">
    <source>
        <dbReference type="ARBA" id="ARBA00022692"/>
    </source>
</evidence>
<dbReference type="GO" id="GO:0048038">
    <property type="term" value="F:quinone binding"/>
    <property type="evidence" value="ECO:0007669"/>
    <property type="project" value="UniProtKB-KW"/>
</dbReference>
<comment type="catalytic activity">
    <reaction evidence="5">
        <text>a quinone + NADH + 5 H(+)(in) = a quinol + NAD(+) + 4 H(+)(out)</text>
        <dbReference type="Rhea" id="RHEA:57888"/>
        <dbReference type="ChEBI" id="CHEBI:15378"/>
        <dbReference type="ChEBI" id="CHEBI:24646"/>
        <dbReference type="ChEBI" id="CHEBI:57540"/>
        <dbReference type="ChEBI" id="CHEBI:57945"/>
        <dbReference type="ChEBI" id="CHEBI:132124"/>
    </reaction>
</comment>
<dbReference type="NCBIfam" id="NF004441">
    <property type="entry name" value="PRK05777.1-4"/>
    <property type="match status" value="1"/>
</dbReference>
<feature type="transmembrane region" description="Helical" evidence="5">
    <location>
        <begin position="341"/>
        <end position="361"/>
    </location>
</feature>
<sequence length="523" mass="54087">MLDILLTQAPEPPVQVPSVAYAAVLPVLIIFGAACVSVLVEAFFPKASRFGAQVGLSLLAIVAAGVSLFVYATGDAPAGGITTFSRAISVDGPALFLWGTLLALALGAVLLISDRVVEPGGALVAQAGIRPGTLQDRAQTATVMQTEVFPLTLFALGGMMAFCAANDLLTMFIALEVLSLPLYLMCGLARRRRLLSQESAVKYFLLGAFSSAFFLYGLALLYGYANSIKLADIAAAAAGSDRSDTLLFAGLGLLVVGLLFKGSVGPFHTWTPDVYQGAPTPVTAFMAACTKVAAFGGILRVLSVAFSSTSWEWRGVLWGVAIISMVIGAVLGLTQTDVKRMIAYSSIAHAGFLLIGAIAMTRDGLSSTLFYLLAYGFTTMAAFGVISLVRDSSGEATHLSAWAGLAKRSPLVAGVFTFLLLALAGIPLTSGFVGKFVVFSAALSDGMAPLVVIALVFSAVAAFFYLRVIVLMYFSEPAADGPSVTVPGFGTGTAIFLGTAVTLILGLVPAFALSWAGAGGFAS</sequence>
<comment type="subcellular location">
    <subcellularLocation>
        <location evidence="5">Cell membrane</location>
        <topology evidence="5">Multi-pass membrane protein</topology>
    </subcellularLocation>
    <subcellularLocation>
        <location evidence="1">Endomembrane system</location>
        <topology evidence="1">Multi-pass membrane protein</topology>
    </subcellularLocation>
    <subcellularLocation>
        <location evidence="6">Membrane</location>
        <topology evidence="6">Multi-pass membrane protein</topology>
    </subcellularLocation>
</comment>
<evidence type="ECO:0000256" key="6">
    <source>
        <dbReference type="RuleBase" id="RU000320"/>
    </source>
</evidence>
<dbReference type="Pfam" id="PF00361">
    <property type="entry name" value="Proton_antipo_M"/>
    <property type="match status" value="1"/>
</dbReference>
<accession>A0A9X2NDQ0</accession>
<gene>
    <name evidence="5 8" type="primary">nuoN</name>
    <name evidence="8" type="ORF">M8542_21265</name>
</gene>
<evidence type="ECO:0000256" key="5">
    <source>
        <dbReference type="HAMAP-Rule" id="MF_00445"/>
    </source>
</evidence>
<feature type="transmembrane region" description="Helical" evidence="5">
    <location>
        <begin position="409"/>
        <end position="438"/>
    </location>
</feature>
<dbReference type="NCBIfam" id="TIGR01770">
    <property type="entry name" value="NDH_I_N"/>
    <property type="match status" value="1"/>
</dbReference>
<dbReference type="HAMAP" id="MF_00445">
    <property type="entry name" value="NDH1_NuoN_1"/>
    <property type="match status" value="1"/>
</dbReference>
<comment type="subunit">
    <text evidence="5">NDH-1 is composed of 14 different subunits. Subunits NuoA, H, J, K, L, M, N constitute the membrane sector of the complex.</text>
</comment>
<dbReference type="GO" id="GO:0008137">
    <property type="term" value="F:NADH dehydrogenase (ubiquinone) activity"/>
    <property type="evidence" value="ECO:0007669"/>
    <property type="project" value="InterPro"/>
</dbReference>
<feature type="transmembrane region" description="Helical" evidence="5">
    <location>
        <begin position="203"/>
        <end position="225"/>
    </location>
</feature>
<dbReference type="GO" id="GO:0042773">
    <property type="term" value="P:ATP synthesis coupled electron transport"/>
    <property type="evidence" value="ECO:0007669"/>
    <property type="project" value="InterPro"/>
</dbReference>
<proteinExistence type="inferred from homology"/>
<feature type="transmembrane region" description="Helical" evidence="5">
    <location>
        <begin position="494"/>
        <end position="518"/>
    </location>
</feature>
<keyword evidence="8" id="KW-0560">Oxidoreductase</keyword>
<dbReference type="GO" id="GO:0050136">
    <property type="term" value="F:NADH dehydrogenase (quinone) (non-electrogenic) activity"/>
    <property type="evidence" value="ECO:0007669"/>
    <property type="project" value="UniProtKB-UniRule"/>
</dbReference>
<dbReference type="RefSeq" id="WP_257921959.1">
    <property type="nucleotide sequence ID" value="NZ_JAMXQV010000011.1"/>
</dbReference>
<feature type="transmembrane region" description="Helical" evidence="5">
    <location>
        <begin position="56"/>
        <end position="74"/>
    </location>
</feature>
<evidence type="ECO:0000313" key="9">
    <source>
        <dbReference type="Proteomes" id="UP001144096"/>
    </source>
</evidence>
<organism evidence="8 9">
    <name type="scientific">Amycolatopsis iheyensis</name>
    <dbReference type="NCBI Taxonomy" id="2945988"/>
    <lineage>
        <taxon>Bacteria</taxon>
        <taxon>Bacillati</taxon>
        <taxon>Actinomycetota</taxon>
        <taxon>Actinomycetes</taxon>
        <taxon>Pseudonocardiales</taxon>
        <taxon>Pseudonocardiaceae</taxon>
        <taxon>Amycolatopsis</taxon>
    </lineage>
</organism>
<dbReference type="PANTHER" id="PTHR22773">
    <property type="entry name" value="NADH DEHYDROGENASE"/>
    <property type="match status" value="1"/>
</dbReference>
<dbReference type="EC" id="7.1.1.-" evidence="5"/>
<keyword evidence="5" id="KW-1003">Cell membrane</keyword>
<keyword evidence="2 5" id="KW-0812">Transmembrane</keyword>
<dbReference type="GO" id="GO:0005886">
    <property type="term" value="C:plasma membrane"/>
    <property type="evidence" value="ECO:0007669"/>
    <property type="project" value="UniProtKB-SubCell"/>
</dbReference>
<feature type="transmembrane region" description="Helical" evidence="5">
    <location>
        <begin position="450"/>
        <end position="474"/>
    </location>
</feature>
<feature type="domain" description="NADH:quinone oxidoreductase/Mrp antiporter transmembrane" evidence="7">
    <location>
        <begin position="165"/>
        <end position="457"/>
    </location>
</feature>
<dbReference type="Proteomes" id="UP001144096">
    <property type="component" value="Unassembled WGS sequence"/>
</dbReference>
<evidence type="ECO:0000256" key="4">
    <source>
        <dbReference type="ARBA" id="ARBA00023136"/>
    </source>
</evidence>
<feature type="transmembrane region" description="Helical" evidence="5">
    <location>
        <begin position="368"/>
        <end position="389"/>
    </location>
</feature>
<keyword evidence="5" id="KW-0813">Transport</keyword>
<reference evidence="8" key="1">
    <citation type="submission" date="2022-06" db="EMBL/GenBank/DDBJ databases">
        <title>Amycolatopsis iheyaensis sp. nov., a new species of the genus Amycolatopsis isolated from soil in Iheya island, Japan.</title>
        <authorList>
            <person name="Ngamcharungchit C."/>
            <person name="Kanto H."/>
            <person name="Take A."/>
            <person name="Intra B."/>
            <person name="Matsumoto A."/>
            <person name="Panbangred W."/>
            <person name="Inahashi Y."/>
        </authorList>
    </citation>
    <scope>NUCLEOTIDE SEQUENCE</scope>
    <source>
        <strain evidence="8">OK19-0408</strain>
    </source>
</reference>
<feature type="transmembrane region" description="Helical" evidence="5">
    <location>
        <begin position="284"/>
        <end position="303"/>
    </location>
</feature>
<evidence type="ECO:0000256" key="1">
    <source>
        <dbReference type="ARBA" id="ARBA00004127"/>
    </source>
</evidence>
<keyword evidence="4 5" id="KW-0472">Membrane</keyword>
<comment type="function">
    <text evidence="5">NDH-1 shuttles electrons from NADH, via FMN and iron-sulfur (Fe-S) centers, to quinones in the respiratory chain. The immediate electron acceptor for the enzyme in this species is believed to be a menaquinone. Couples the redox reaction to proton translocation (for every two electrons transferred, four hydrogen ions are translocated across the cytoplasmic membrane), and thus conserves the redox energy in a proton gradient.</text>
</comment>
<feature type="transmembrane region" description="Helical" evidence="5">
    <location>
        <begin position="246"/>
        <end position="264"/>
    </location>
</feature>
<feature type="transmembrane region" description="Helical" evidence="5">
    <location>
        <begin position="315"/>
        <end position="335"/>
    </location>
</feature>
<dbReference type="InterPro" id="IPR001750">
    <property type="entry name" value="ND/Mrp_TM"/>
</dbReference>
<dbReference type="AlphaFoldDB" id="A0A9X2NDQ0"/>
<feature type="transmembrane region" description="Helical" evidence="5">
    <location>
        <begin position="20"/>
        <end position="44"/>
    </location>
</feature>
<name>A0A9X2NDQ0_9PSEU</name>
<dbReference type="GO" id="GO:0012505">
    <property type="term" value="C:endomembrane system"/>
    <property type="evidence" value="ECO:0007669"/>
    <property type="project" value="UniProtKB-SubCell"/>
</dbReference>
<feature type="transmembrane region" description="Helical" evidence="5">
    <location>
        <begin position="153"/>
        <end position="183"/>
    </location>
</feature>
<comment type="caution">
    <text evidence="8">The sequence shown here is derived from an EMBL/GenBank/DDBJ whole genome shotgun (WGS) entry which is preliminary data.</text>
</comment>
<feature type="transmembrane region" description="Helical" evidence="5">
    <location>
        <begin position="94"/>
        <end position="112"/>
    </location>
</feature>
<keyword evidence="5" id="KW-0520">NAD</keyword>
<evidence type="ECO:0000259" key="7">
    <source>
        <dbReference type="Pfam" id="PF00361"/>
    </source>
</evidence>
<dbReference type="EMBL" id="JAMXQV010000011">
    <property type="protein sequence ID" value="MCR6485361.1"/>
    <property type="molecule type" value="Genomic_DNA"/>
</dbReference>
<evidence type="ECO:0000313" key="8">
    <source>
        <dbReference type="EMBL" id="MCR6485361.1"/>
    </source>
</evidence>
<protein>
    <recommendedName>
        <fullName evidence="5">NADH-quinone oxidoreductase subunit N</fullName>
        <ecNumber evidence="5">7.1.1.-</ecNumber>
    </recommendedName>
    <alternativeName>
        <fullName evidence="5">NADH dehydrogenase I subunit N</fullName>
    </alternativeName>
    <alternativeName>
        <fullName evidence="5">NDH-1 subunit N</fullName>
    </alternativeName>
</protein>
<keyword evidence="5" id="KW-0874">Quinone</keyword>
<keyword evidence="5" id="KW-1278">Translocase</keyword>
<keyword evidence="3 5" id="KW-1133">Transmembrane helix</keyword>
<evidence type="ECO:0000256" key="3">
    <source>
        <dbReference type="ARBA" id="ARBA00022989"/>
    </source>
</evidence>
<dbReference type="InterPro" id="IPR010096">
    <property type="entry name" value="NADH-Q_OxRdtase_suN/2"/>
</dbReference>